<reference evidence="2" key="1">
    <citation type="journal article" date="2019" name="Gigascience">
        <title>De novo genome assembly of the endangered Acer yangbiense, a plant species with extremely small populations endemic to Yunnan Province, China.</title>
        <authorList>
            <person name="Yang J."/>
            <person name="Wariss H.M."/>
            <person name="Tao L."/>
            <person name="Zhang R."/>
            <person name="Yun Q."/>
            <person name="Hollingsworth P."/>
            <person name="Dao Z."/>
            <person name="Luo G."/>
            <person name="Guo H."/>
            <person name="Ma Y."/>
            <person name="Sun W."/>
        </authorList>
    </citation>
    <scope>NUCLEOTIDE SEQUENCE [LARGE SCALE GENOMIC DNA]</scope>
    <source>
        <strain evidence="2">cv. br00</strain>
    </source>
</reference>
<evidence type="ECO:0000313" key="1">
    <source>
        <dbReference type="EMBL" id="KAB5557447.1"/>
    </source>
</evidence>
<gene>
    <name evidence="1" type="ORF">DKX38_008356</name>
</gene>
<accession>A0A5N5MR03</accession>
<name>A0A5N5MR03_9ROSI</name>
<proteinExistence type="predicted"/>
<dbReference type="Proteomes" id="UP000326939">
    <property type="component" value="Chromosome 5"/>
</dbReference>
<dbReference type="EMBL" id="VDCV01000005">
    <property type="protein sequence ID" value="KAB5557447.1"/>
    <property type="molecule type" value="Genomic_DNA"/>
</dbReference>
<keyword evidence="2" id="KW-1185">Reference proteome</keyword>
<dbReference type="AlphaFoldDB" id="A0A5N5MR03"/>
<evidence type="ECO:0000313" key="2">
    <source>
        <dbReference type="Proteomes" id="UP000326939"/>
    </source>
</evidence>
<comment type="caution">
    <text evidence="1">The sequence shown here is derived from an EMBL/GenBank/DDBJ whole genome shotgun (WGS) entry which is preliminary data.</text>
</comment>
<protein>
    <recommendedName>
        <fullName evidence="3">RNase H type-1 domain-containing protein</fullName>
    </recommendedName>
</protein>
<evidence type="ECO:0008006" key="3">
    <source>
        <dbReference type="Google" id="ProtNLM"/>
    </source>
</evidence>
<sequence>MVEIDGGEAEKIVAAESSNSRHLPRLSWSLGCGWQIPKGSKVKTQKRELSWLNTDSASRCNPAHAGAGRLVRDALHRFIMGSEAGVGYCNVLKDESWVVKIGLEMAWNMGVCWLLLVFDYEDFGATLDNDSAFENLNRKMRDCM</sequence>
<organism evidence="1 2">
    <name type="scientific">Salix brachista</name>
    <dbReference type="NCBI Taxonomy" id="2182728"/>
    <lineage>
        <taxon>Eukaryota</taxon>
        <taxon>Viridiplantae</taxon>
        <taxon>Streptophyta</taxon>
        <taxon>Embryophyta</taxon>
        <taxon>Tracheophyta</taxon>
        <taxon>Spermatophyta</taxon>
        <taxon>Magnoliopsida</taxon>
        <taxon>eudicotyledons</taxon>
        <taxon>Gunneridae</taxon>
        <taxon>Pentapetalae</taxon>
        <taxon>rosids</taxon>
        <taxon>fabids</taxon>
        <taxon>Malpighiales</taxon>
        <taxon>Salicaceae</taxon>
        <taxon>Saliceae</taxon>
        <taxon>Salix</taxon>
    </lineage>
</organism>